<dbReference type="Proteomes" id="UP000574390">
    <property type="component" value="Unassembled WGS sequence"/>
</dbReference>
<reference evidence="4 5" key="1">
    <citation type="submission" date="2020-04" db="EMBL/GenBank/DDBJ databases">
        <title>Perkinsus olseni comparative genomics.</title>
        <authorList>
            <person name="Bogema D.R."/>
        </authorList>
    </citation>
    <scope>NUCLEOTIDE SEQUENCE [LARGE SCALE GENOMIC DNA]</scope>
    <source>
        <strain evidence="2">00978-12</strain>
        <strain evidence="3">ATCC PRA-205</strain>
    </source>
</reference>
<dbReference type="EMBL" id="JABANM010018820">
    <property type="protein sequence ID" value="KAF4725487.1"/>
    <property type="molecule type" value="Genomic_DNA"/>
</dbReference>
<evidence type="ECO:0000313" key="4">
    <source>
        <dbReference type="Proteomes" id="UP000541610"/>
    </source>
</evidence>
<comment type="caution">
    <text evidence="2">The sequence shown here is derived from an EMBL/GenBank/DDBJ whole genome shotgun (WGS) entry which is preliminary data.</text>
</comment>
<dbReference type="OrthoDB" id="1719439at2759"/>
<organism evidence="2 4">
    <name type="scientific">Perkinsus olseni</name>
    <name type="common">Perkinsus atlanticus</name>
    <dbReference type="NCBI Taxonomy" id="32597"/>
    <lineage>
        <taxon>Eukaryota</taxon>
        <taxon>Sar</taxon>
        <taxon>Alveolata</taxon>
        <taxon>Perkinsozoa</taxon>
        <taxon>Perkinsea</taxon>
        <taxon>Perkinsida</taxon>
        <taxon>Perkinsidae</taxon>
        <taxon>Perkinsus</taxon>
    </lineage>
</organism>
<dbReference type="InterPro" id="IPR011009">
    <property type="entry name" value="Kinase-like_dom_sf"/>
</dbReference>
<feature type="compositionally biased region" description="Basic and acidic residues" evidence="1">
    <location>
        <begin position="58"/>
        <end position="69"/>
    </location>
</feature>
<dbReference type="EMBL" id="JABANP010001295">
    <property type="protein sequence ID" value="KAF4672568.1"/>
    <property type="molecule type" value="Genomic_DNA"/>
</dbReference>
<accession>A0A7J6MLT9</accession>
<gene>
    <name evidence="2" type="ORF">FOZ60_001818</name>
    <name evidence="3" type="ORF">FOZ62_008567</name>
</gene>
<dbReference type="Proteomes" id="UP000541610">
    <property type="component" value="Unassembled WGS sequence"/>
</dbReference>
<dbReference type="Gene3D" id="1.10.510.10">
    <property type="entry name" value="Transferase(Phosphotransferase) domain 1"/>
    <property type="match status" value="1"/>
</dbReference>
<evidence type="ECO:0000256" key="1">
    <source>
        <dbReference type="SAM" id="MobiDB-lite"/>
    </source>
</evidence>
<dbReference type="AlphaFoldDB" id="A0A7J6MLT9"/>
<evidence type="ECO:0000313" key="3">
    <source>
        <dbReference type="EMBL" id="KAF4725487.1"/>
    </source>
</evidence>
<feature type="region of interest" description="Disordered" evidence="1">
    <location>
        <begin position="58"/>
        <end position="78"/>
    </location>
</feature>
<evidence type="ECO:0000313" key="5">
    <source>
        <dbReference type="Proteomes" id="UP000574390"/>
    </source>
</evidence>
<evidence type="ECO:0000313" key="2">
    <source>
        <dbReference type="EMBL" id="KAF4672568.1"/>
    </source>
</evidence>
<dbReference type="SUPFAM" id="SSF56112">
    <property type="entry name" value="Protein kinase-like (PK-like)"/>
    <property type="match status" value="1"/>
</dbReference>
<name>A0A7J6MLT9_PEROL</name>
<proteinExistence type="predicted"/>
<sequence>MDREGAFSTVKYEWFIVVEGMLVKDPAKRMSLEDILRHPWIRQQCEHPEAKKRCLERYGGHPDIGDEAKPAAAKKLKI</sequence>
<protein>
    <submittedName>
        <fullName evidence="2">Uncharacterized protein</fullName>
    </submittedName>
</protein>